<protein>
    <submittedName>
        <fullName evidence="2">Class I SAM-dependent methyltransferase</fullName>
        <ecNumber evidence="2">2.1.-.-</ecNumber>
    </submittedName>
</protein>
<dbReference type="Gene3D" id="3.40.50.150">
    <property type="entry name" value="Vaccinia Virus protein VP39"/>
    <property type="match status" value="1"/>
</dbReference>
<gene>
    <name evidence="2" type="ORF">AAG747_18935</name>
</gene>
<dbReference type="RefSeq" id="WP_346822786.1">
    <property type="nucleotide sequence ID" value="NZ_JBDKWZ010000011.1"/>
</dbReference>
<keyword evidence="3" id="KW-1185">Reference proteome</keyword>
<dbReference type="Proteomes" id="UP001403385">
    <property type="component" value="Unassembled WGS sequence"/>
</dbReference>
<organism evidence="2 3">
    <name type="scientific">Rapidithrix thailandica</name>
    <dbReference type="NCBI Taxonomy" id="413964"/>
    <lineage>
        <taxon>Bacteria</taxon>
        <taxon>Pseudomonadati</taxon>
        <taxon>Bacteroidota</taxon>
        <taxon>Cytophagia</taxon>
        <taxon>Cytophagales</taxon>
        <taxon>Flammeovirgaceae</taxon>
        <taxon>Rapidithrix</taxon>
    </lineage>
</organism>
<dbReference type="EC" id="2.1.-.-" evidence="2"/>
<evidence type="ECO:0000259" key="1">
    <source>
        <dbReference type="Pfam" id="PF13649"/>
    </source>
</evidence>
<name>A0AAW9SFG0_9BACT</name>
<dbReference type="GO" id="GO:0032259">
    <property type="term" value="P:methylation"/>
    <property type="evidence" value="ECO:0007669"/>
    <property type="project" value="UniProtKB-KW"/>
</dbReference>
<dbReference type="Pfam" id="PF13649">
    <property type="entry name" value="Methyltransf_25"/>
    <property type="match status" value="1"/>
</dbReference>
<sequence>MSEFWESAFNSNDRMWGEKPTDNAHTVLELMQKNNIKSILIPGFGYGRNAKVFYDKGFDVTGIEISKTAIKRARKHFGSEVIIHYGSVTEMPFDKNQYQSIYCYSLIHLLNKADRKKLIDDCYTQLKHTGIMVFVALSINDKRFGVGEELEKNTFHSPHGLNLYFYDEKSIIEEFGDYNIIEAKEINEPEENPNEKHWMVVCKKKLPTTIRNAG</sequence>
<evidence type="ECO:0000313" key="2">
    <source>
        <dbReference type="EMBL" id="MEN7550008.1"/>
    </source>
</evidence>
<dbReference type="CDD" id="cd02440">
    <property type="entry name" value="AdoMet_MTases"/>
    <property type="match status" value="1"/>
</dbReference>
<dbReference type="InterPro" id="IPR041698">
    <property type="entry name" value="Methyltransf_25"/>
</dbReference>
<accession>A0AAW9SFG0</accession>
<keyword evidence="2" id="KW-0489">Methyltransferase</keyword>
<dbReference type="EMBL" id="JBDKWZ010000011">
    <property type="protein sequence ID" value="MEN7550008.1"/>
    <property type="molecule type" value="Genomic_DNA"/>
</dbReference>
<feature type="domain" description="Methyltransferase" evidence="1">
    <location>
        <begin position="40"/>
        <end position="130"/>
    </location>
</feature>
<dbReference type="AlphaFoldDB" id="A0AAW9SFG0"/>
<evidence type="ECO:0000313" key="3">
    <source>
        <dbReference type="Proteomes" id="UP001403385"/>
    </source>
</evidence>
<dbReference type="SUPFAM" id="SSF53335">
    <property type="entry name" value="S-adenosyl-L-methionine-dependent methyltransferases"/>
    <property type="match status" value="1"/>
</dbReference>
<comment type="caution">
    <text evidence="2">The sequence shown here is derived from an EMBL/GenBank/DDBJ whole genome shotgun (WGS) entry which is preliminary data.</text>
</comment>
<proteinExistence type="predicted"/>
<dbReference type="GO" id="GO:0008168">
    <property type="term" value="F:methyltransferase activity"/>
    <property type="evidence" value="ECO:0007669"/>
    <property type="project" value="UniProtKB-KW"/>
</dbReference>
<keyword evidence="2" id="KW-0808">Transferase</keyword>
<reference evidence="2 3" key="1">
    <citation type="submission" date="2024-04" db="EMBL/GenBank/DDBJ databases">
        <title>Novel genus in family Flammeovirgaceae.</title>
        <authorList>
            <person name="Nguyen T.H."/>
            <person name="Vuong T.Q."/>
            <person name="Le H."/>
            <person name="Kim S.-G."/>
        </authorList>
    </citation>
    <scope>NUCLEOTIDE SEQUENCE [LARGE SCALE GENOMIC DNA]</scope>
    <source>
        <strain evidence="2 3">JCM 23209</strain>
    </source>
</reference>
<dbReference type="InterPro" id="IPR029063">
    <property type="entry name" value="SAM-dependent_MTases_sf"/>
</dbReference>